<gene>
    <name evidence="4" type="ORF">SAMN04489867_2670</name>
</gene>
<protein>
    <submittedName>
        <fullName evidence="4">GDSL-like Lipase/Acylhydrolase family protein</fullName>
    </submittedName>
</protein>
<keyword evidence="2" id="KW-1015">Disulfide bond</keyword>
<feature type="disulfide bond" evidence="2">
    <location>
        <begin position="137"/>
        <end position="149"/>
    </location>
</feature>
<keyword evidence="5" id="KW-1185">Reference proteome</keyword>
<dbReference type="STRING" id="443156.SAMN04489867_2670"/>
<dbReference type="Pfam" id="PF13472">
    <property type="entry name" value="Lipase_GDSL_2"/>
    <property type="match status" value="1"/>
</dbReference>
<evidence type="ECO:0000313" key="5">
    <source>
        <dbReference type="Proteomes" id="UP000199077"/>
    </source>
</evidence>
<dbReference type="Gene3D" id="3.40.50.1110">
    <property type="entry name" value="SGNH hydrolase"/>
    <property type="match status" value="1"/>
</dbReference>
<proteinExistence type="predicted"/>
<sequence length="304" mass="31774">MRRWARWAVPLLVVVVATATGLAVAVSRGGADRLTGTPPERLDKVVLLGDSYSAGNGAGGYVDSCFRTPDSAGRRYAAAVRAAVVDVACSGAVVADLTQPRGPTVPAQVDAVDRTADVVVLTMGGNDVGFGSLVLQCFLFRTGTDDRGCADGVSRARAELPRLRTDLTAALVEVRSRMRPDAVLVLRTYPLLAPDRPLVEPGGYDANRAVRALGSAGTRMQQEVVDAVRASGPGRERTYLDRSAATVFAGHELGARPAAGAKADPFFVGFGTKGARQAEVYHPNPAGWAAWGDSLTAFLAGKTP</sequence>
<organism evidence="4 5">
    <name type="scientific">Pedococcus dokdonensis</name>
    <dbReference type="NCBI Taxonomy" id="443156"/>
    <lineage>
        <taxon>Bacteria</taxon>
        <taxon>Bacillati</taxon>
        <taxon>Actinomycetota</taxon>
        <taxon>Actinomycetes</taxon>
        <taxon>Micrococcales</taxon>
        <taxon>Intrasporangiaceae</taxon>
        <taxon>Pedococcus</taxon>
    </lineage>
</organism>
<evidence type="ECO:0000256" key="2">
    <source>
        <dbReference type="PIRSR" id="PIRSR637460-2"/>
    </source>
</evidence>
<dbReference type="EMBL" id="LT629711">
    <property type="protein sequence ID" value="SDP49939.1"/>
    <property type="molecule type" value="Genomic_DNA"/>
</dbReference>
<dbReference type="RefSeq" id="WP_157693046.1">
    <property type="nucleotide sequence ID" value="NZ_LT629711.1"/>
</dbReference>
<dbReference type="PANTHER" id="PTHR37981:SF1">
    <property type="entry name" value="SGNH HYDROLASE-TYPE ESTERASE DOMAIN-CONTAINING PROTEIN"/>
    <property type="match status" value="1"/>
</dbReference>
<dbReference type="GO" id="GO:0016788">
    <property type="term" value="F:hydrolase activity, acting on ester bonds"/>
    <property type="evidence" value="ECO:0007669"/>
    <property type="project" value="InterPro"/>
</dbReference>
<feature type="active site" evidence="1">
    <location>
        <position position="282"/>
    </location>
</feature>
<dbReference type="PANTHER" id="PTHR37981">
    <property type="entry name" value="LIPASE 2"/>
    <property type="match status" value="1"/>
</dbReference>
<feature type="disulfide bond" evidence="2">
    <location>
        <begin position="65"/>
        <end position="89"/>
    </location>
</feature>
<dbReference type="InterPro" id="IPR036514">
    <property type="entry name" value="SGNH_hydro_sf"/>
</dbReference>
<evidence type="ECO:0000259" key="3">
    <source>
        <dbReference type="Pfam" id="PF13472"/>
    </source>
</evidence>
<dbReference type="AlphaFoldDB" id="A0A1H0T7E1"/>
<feature type="active site" description="Nucleophile" evidence="1">
    <location>
        <position position="51"/>
    </location>
</feature>
<dbReference type="InterPro" id="IPR013830">
    <property type="entry name" value="SGNH_hydro"/>
</dbReference>
<reference evidence="5" key="1">
    <citation type="submission" date="2016-10" db="EMBL/GenBank/DDBJ databases">
        <authorList>
            <person name="Varghese N."/>
            <person name="Submissions S."/>
        </authorList>
    </citation>
    <scope>NUCLEOTIDE SEQUENCE [LARGE SCALE GENOMIC DNA]</scope>
    <source>
        <strain evidence="5">DSM 22329</strain>
    </source>
</reference>
<dbReference type="OrthoDB" id="5503950at2"/>
<dbReference type="InterPro" id="IPR037460">
    <property type="entry name" value="SEST-like"/>
</dbReference>
<dbReference type="Proteomes" id="UP000199077">
    <property type="component" value="Chromosome I"/>
</dbReference>
<dbReference type="SUPFAM" id="SSF52266">
    <property type="entry name" value="SGNH hydrolase"/>
    <property type="match status" value="1"/>
</dbReference>
<keyword evidence="4" id="KW-0378">Hydrolase</keyword>
<evidence type="ECO:0000313" key="4">
    <source>
        <dbReference type="EMBL" id="SDP49939.1"/>
    </source>
</evidence>
<dbReference type="GO" id="GO:0006629">
    <property type="term" value="P:lipid metabolic process"/>
    <property type="evidence" value="ECO:0007669"/>
    <property type="project" value="TreeGrafter"/>
</dbReference>
<feature type="domain" description="SGNH hydrolase-type esterase" evidence="3">
    <location>
        <begin position="47"/>
        <end position="287"/>
    </location>
</feature>
<accession>A0A1H0T7E1</accession>
<evidence type="ECO:0000256" key="1">
    <source>
        <dbReference type="PIRSR" id="PIRSR637460-1"/>
    </source>
</evidence>
<name>A0A1H0T7E1_9MICO</name>